<dbReference type="GO" id="GO:0047804">
    <property type="term" value="F:cysteine-S-conjugate beta-lyase activity"/>
    <property type="evidence" value="ECO:0007669"/>
    <property type="project" value="UniProtKB-EC"/>
</dbReference>
<evidence type="ECO:0000256" key="3">
    <source>
        <dbReference type="ARBA" id="ARBA00022898"/>
    </source>
</evidence>
<keyword evidence="4" id="KW-0456">Lyase</keyword>
<dbReference type="InterPro" id="IPR015422">
    <property type="entry name" value="PyrdxlP-dep_Trfase_small"/>
</dbReference>
<evidence type="ECO:0000313" key="7">
    <source>
        <dbReference type="EMBL" id="APG93649.1"/>
    </source>
</evidence>
<dbReference type="InterPro" id="IPR027619">
    <property type="entry name" value="C-S_lyase_PatB-like"/>
</dbReference>
<comment type="similarity">
    <text evidence="5">Belongs to the class-II pyridoxal-phosphate-dependent aminotransferase family. MalY/PatB cystathionine beta-lyase subfamily.</text>
</comment>
<dbReference type="RefSeq" id="WP_072642888.1">
    <property type="nucleotide sequence ID" value="NZ_CP013109.1"/>
</dbReference>
<dbReference type="InterPro" id="IPR051798">
    <property type="entry name" value="Class-II_PLP-Dep_Aminotrans"/>
</dbReference>
<dbReference type="GO" id="GO:0030170">
    <property type="term" value="F:pyridoxal phosphate binding"/>
    <property type="evidence" value="ECO:0007669"/>
    <property type="project" value="InterPro"/>
</dbReference>
<feature type="domain" description="Aminotransferase class I/classII large" evidence="6">
    <location>
        <begin position="79"/>
        <end position="396"/>
    </location>
</feature>
<accession>A0A1L3LU78</accession>
<evidence type="ECO:0000259" key="6">
    <source>
        <dbReference type="Pfam" id="PF00155"/>
    </source>
</evidence>
<protein>
    <recommendedName>
        <fullName evidence="2">cysteine-S-conjugate beta-lyase</fullName>
        <ecNumber evidence="2">4.4.1.13</ecNumber>
    </recommendedName>
</protein>
<evidence type="ECO:0000256" key="1">
    <source>
        <dbReference type="ARBA" id="ARBA00001933"/>
    </source>
</evidence>
<dbReference type="Gene3D" id="3.90.1150.10">
    <property type="entry name" value="Aspartate Aminotransferase, domain 1"/>
    <property type="match status" value="1"/>
</dbReference>
<dbReference type="InterPro" id="IPR015421">
    <property type="entry name" value="PyrdxlP-dep_Trfase_major"/>
</dbReference>
<dbReference type="GO" id="GO:0008483">
    <property type="term" value="F:transaminase activity"/>
    <property type="evidence" value="ECO:0007669"/>
    <property type="project" value="UniProtKB-KW"/>
</dbReference>
<sequence>MHDLHRAPADTVAETTNFDEVLDRSTLSTVKWEMEIDRTGNKSLLGFGTADMDFRSPKQIAAALERTARLGHFGYPYKPSSYYDALIGFYKRHFGWEIRREWIAHNVGIYPSMRPLIDRLSVEGDEIIYQPPVHFQFRNIVAAAGRVPVANPLMLRNGRYEFDFDQLSRCVSSRTRLLLLCNPHNPVGRVWSREELARLAEFCQQHNIVVVSDEVYCGLLHEGAHFTPFASVSSEALMNSVSLLSASKMFNLTGLKHSQVIAANPRLMHEYLEGLKRDTSGYGGSLFGHAATEVAYRDCDGWLVDLMRYVAGNYAFAEAFFKERLPRIRVRPTESTYFMWLDLSEYGMSHQEMLDLFETRHGLVLNYGEDYGPGGEGHIRLNIGTPKSVLAQGLERMAEALSSRER</sequence>
<dbReference type="AlphaFoldDB" id="A0A1L3LU78"/>
<dbReference type="Proteomes" id="UP000182306">
    <property type="component" value="Plasmid B"/>
</dbReference>
<reference evidence="7 8" key="1">
    <citation type="submission" date="2015-10" db="EMBL/GenBank/DDBJ databases">
        <title>Genomic differences between typical nodule nitrogen-fixing rhizobial strains and those coming from bean seeds.</title>
        <authorList>
            <person name="Peralta H."/>
            <person name="Aguilar-Vera A."/>
            <person name="Diaz R."/>
            <person name="Mora Y."/>
            <person name="Martinez-Batallar G."/>
            <person name="Salazar E."/>
            <person name="Vargas-Lagunas C."/>
            <person name="Encarnacion S."/>
            <person name="Girard L."/>
            <person name="Mora J."/>
        </authorList>
    </citation>
    <scope>NUCLEOTIDE SEQUENCE [LARGE SCALE GENOMIC DNA]</scope>
    <source>
        <strain evidence="7 8">CFNEI 73</strain>
        <plasmid evidence="7 8">B</plasmid>
    </source>
</reference>
<keyword evidence="7" id="KW-0614">Plasmid</keyword>
<keyword evidence="8" id="KW-1185">Reference proteome</keyword>
<dbReference type="InterPro" id="IPR004839">
    <property type="entry name" value="Aminotransferase_I/II_large"/>
</dbReference>
<dbReference type="CDD" id="cd00609">
    <property type="entry name" value="AAT_like"/>
    <property type="match status" value="1"/>
</dbReference>
<comment type="cofactor">
    <cofactor evidence="1">
        <name>pyridoxal 5'-phosphate</name>
        <dbReference type="ChEBI" id="CHEBI:597326"/>
    </cofactor>
</comment>
<gene>
    <name evidence="7" type="ORF">SAMCFNEI73_pB0453</name>
</gene>
<dbReference type="PANTHER" id="PTHR43525">
    <property type="entry name" value="PROTEIN MALY"/>
    <property type="match status" value="1"/>
</dbReference>
<evidence type="ECO:0000256" key="4">
    <source>
        <dbReference type="ARBA" id="ARBA00023239"/>
    </source>
</evidence>
<dbReference type="InterPro" id="IPR015424">
    <property type="entry name" value="PyrdxlP-dep_Trfase"/>
</dbReference>
<dbReference type="SUPFAM" id="SSF53383">
    <property type="entry name" value="PLP-dependent transferases"/>
    <property type="match status" value="1"/>
</dbReference>
<keyword evidence="3" id="KW-0663">Pyridoxal phosphate</keyword>
<organism evidence="7 8">
    <name type="scientific">Sinorhizobium americanum</name>
    <dbReference type="NCBI Taxonomy" id="194963"/>
    <lineage>
        <taxon>Bacteria</taxon>
        <taxon>Pseudomonadati</taxon>
        <taxon>Pseudomonadota</taxon>
        <taxon>Alphaproteobacteria</taxon>
        <taxon>Hyphomicrobiales</taxon>
        <taxon>Rhizobiaceae</taxon>
        <taxon>Sinorhizobium/Ensifer group</taxon>
        <taxon>Sinorhizobium</taxon>
    </lineage>
</organism>
<evidence type="ECO:0000256" key="5">
    <source>
        <dbReference type="ARBA" id="ARBA00037974"/>
    </source>
</evidence>
<dbReference type="KEGG" id="same:SAMCFNEI73_pB0453"/>
<evidence type="ECO:0000313" key="8">
    <source>
        <dbReference type="Proteomes" id="UP000182306"/>
    </source>
</evidence>
<name>A0A1L3LU78_9HYPH</name>
<dbReference type="EMBL" id="CP013109">
    <property type="protein sequence ID" value="APG93649.1"/>
    <property type="molecule type" value="Genomic_DNA"/>
</dbReference>
<dbReference type="PANTHER" id="PTHR43525:SF1">
    <property type="entry name" value="PROTEIN MALY"/>
    <property type="match status" value="1"/>
</dbReference>
<evidence type="ECO:0000256" key="2">
    <source>
        <dbReference type="ARBA" id="ARBA00012224"/>
    </source>
</evidence>
<dbReference type="Pfam" id="PF00155">
    <property type="entry name" value="Aminotran_1_2"/>
    <property type="match status" value="1"/>
</dbReference>
<dbReference type="Gene3D" id="3.40.640.10">
    <property type="entry name" value="Type I PLP-dependent aspartate aminotransferase-like (Major domain)"/>
    <property type="match status" value="1"/>
</dbReference>
<keyword evidence="7" id="KW-0032">Aminotransferase</keyword>
<proteinExistence type="inferred from homology"/>
<dbReference type="NCBIfam" id="TIGR04350">
    <property type="entry name" value="C_S_lyase_PatB"/>
    <property type="match status" value="1"/>
</dbReference>
<dbReference type="EC" id="4.4.1.13" evidence="2"/>
<keyword evidence="7" id="KW-0808">Transferase</keyword>
<geneLocation type="plasmid" evidence="7 8">
    <name>B</name>
</geneLocation>